<dbReference type="EMBL" id="PYHR01000002">
    <property type="protein sequence ID" value="PWD50905.1"/>
    <property type="molecule type" value="Genomic_DNA"/>
</dbReference>
<keyword evidence="2" id="KW-0812">Transmembrane</keyword>
<accession>A0A2U1ZV88</accession>
<sequence>MSTNPGDQAPPSYDFPGGMPEFGASGGSGRGGAGGPGRPGTPAPRPRRNGGLIAGVAVAVAAVVGGLVYTGGDGPTGGSTTPALGDVAWQVPSRSALEPLEEPLDGLGRWWDEPVTVVGDHALWRVGPPDANEMGAQEVTLESYDLDDGALEWSRDLVDVRCEAVPRTGAGADPRQLACVSRAVDGTGNGDAGLVEILDLRTGRTDLQWEVPATAIAVHASATGLVVLDHPDAGSGLRWYDLDGTLRWEADVRTDGLGEELLFERDGTTSPSPYADFVDVGDQVVVTSSSSTLVLDENGWTTREDCRFAGVVGDAVACTTWEGTRLERAGEVLWSQPDLRLREVPIRPRPDVLVSENWETGAVGWVDPATGEVGPALLTGADRVDVVGTPTVPLLQTDGDSGENGVPRTLVALDPVTGQERWTTTIQAYWSAETVVTDSHVLVQRTWPEWTVLSAETGKEVAVVSISGTLTTSGDVLLASLGGRMSRIALG</sequence>
<feature type="transmembrane region" description="Helical" evidence="2">
    <location>
        <begin position="52"/>
        <end position="72"/>
    </location>
</feature>
<dbReference type="OrthoDB" id="5151272at2"/>
<keyword evidence="2" id="KW-1133">Transmembrane helix</keyword>
<keyword evidence="4" id="KW-1185">Reference proteome</keyword>
<gene>
    <name evidence="3" type="ORF">C8046_09815</name>
</gene>
<evidence type="ECO:0000256" key="2">
    <source>
        <dbReference type="SAM" id="Phobius"/>
    </source>
</evidence>
<keyword evidence="2" id="KW-0472">Membrane</keyword>
<dbReference type="AlphaFoldDB" id="A0A2U1ZV88"/>
<evidence type="ECO:0000313" key="3">
    <source>
        <dbReference type="EMBL" id="PWD50905.1"/>
    </source>
</evidence>
<name>A0A2U1ZV88_9MICO</name>
<dbReference type="Gene3D" id="2.40.10.480">
    <property type="match status" value="1"/>
</dbReference>
<proteinExistence type="predicted"/>
<dbReference type="RefSeq" id="WP_109229287.1">
    <property type="nucleotide sequence ID" value="NZ_PYHR01000002.1"/>
</dbReference>
<evidence type="ECO:0000256" key="1">
    <source>
        <dbReference type="SAM" id="MobiDB-lite"/>
    </source>
</evidence>
<protein>
    <recommendedName>
        <fullName evidence="5">Pyrrolo-quinoline quinone</fullName>
    </recommendedName>
</protein>
<dbReference type="Proteomes" id="UP000245166">
    <property type="component" value="Unassembled WGS sequence"/>
</dbReference>
<dbReference type="SUPFAM" id="SSF50998">
    <property type="entry name" value="Quinoprotein alcohol dehydrogenase-like"/>
    <property type="match status" value="1"/>
</dbReference>
<dbReference type="InterPro" id="IPR011047">
    <property type="entry name" value="Quinoprotein_ADH-like_sf"/>
</dbReference>
<evidence type="ECO:0000313" key="4">
    <source>
        <dbReference type="Proteomes" id="UP000245166"/>
    </source>
</evidence>
<evidence type="ECO:0008006" key="5">
    <source>
        <dbReference type="Google" id="ProtNLM"/>
    </source>
</evidence>
<organism evidence="3 4">
    <name type="scientific">Serinibacter arcticus</name>
    <dbReference type="NCBI Taxonomy" id="1655435"/>
    <lineage>
        <taxon>Bacteria</taxon>
        <taxon>Bacillati</taxon>
        <taxon>Actinomycetota</taxon>
        <taxon>Actinomycetes</taxon>
        <taxon>Micrococcales</taxon>
        <taxon>Beutenbergiaceae</taxon>
        <taxon>Serinibacter</taxon>
    </lineage>
</organism>
<feature type="region of interest" description="Disordered" evidence="1">
    <location>
        <begin position="1"/>
        <end position="49"/>
    </location>
</feature>
<reference evidence="3 4" key="1">
    <citation type="submission" date="2018-03" db="EMBL/GenBank/DDBJ databases">
        <title>Genome assembly of novel Miniimonas species PCH200.</title>
        <authorList>
            <person name="Thakur V."/>
            <person name="Kumar V."/>
            <person name="Singh D."/>
        </authorList>
    </citation>
    <scope>NUCLEOTIDE SEQUENCE [LARGE SCALE GENOMIC DNA]</scope>
    <source>
        <strain evidence="3 4">PCH200</strain>
    </source>
</reference>
<feature type="compositionally biased region" description="Gly residues" evidence="1">
    <location>
        <begin position="24"/>
        <end position="38"/>
    </location>
</feature>
<comment type="caution">
    <text evidence="3">The sequence shown here is derived from an EMBL/GenBank/DDBJ whole genome shotgun (WGS) entry which is preliminary data.</text>
</comment>